<comment type="similarity">
    <text evidence="2 9 10">Belongs to the peptidase S8 family.</text>
</comment>
<comment type="subcellular location">
    <subcellularLocation>
        <location evidence="1">Secreted</location>
    </subcellularLocation>
</comment>
<keyword evidence="5 9" id="KW-0378">Hydrolase</keyword>
<feature type="active site" description="Charge relay system" evidence="9">
    <location>
        <position position="173"/>
    </location>
</feature>
<dbReference type="InterPro" id="IPR041469">
    <property type="entry name" value="Subtilisin-like_FN3"/>
</dbReference>
<proteinExistence type="inferred from homology"/>
<dbReference type="Gene3D" id="2.60.40.2310">
    <property type="match status" value="2"/>
</dbReference>
<evidence type="ECO:0000256" key="6">
    <source>
        <dbReference type="ARBA" id="ARBA00022825"/>
    </source>
</evidence>
<sequence>DFYIVFLKDNPANEESAFQSHVDVLSSLKGRDATESHVYSYTKIFNAFAAKLSQYEVHKLSSMDEVASVIPNRYRKLHTTRSWEFIGLPATAKRRLKGESNIIVGVFDTGVTPQSKSFKDDGLGPPPAKWKGSCHHFANFSGCNNKLIGARYFKLDKVPDPNDIMSPVDVHGHGTHTSSTLAGSMVPDASLFGLARGTARGAVPSARVAMYKVCWATSGCSDIDILAAFEAAIIDGVDIISISIGGLTGGYTTDVISVGAFHAMRKGILTVASAGNDGPNLKTVANHAPWVLTVAASGIDREFRSKVLLGNGRTVSLEYAKEKTRLLDHCFRSKFYGLWVDILHSLIIYAFTHSSIVQGIGVNAFDPKQKLYPLAMGVDIAKSSDTRESSRYCSEGSMDPRKVKGKLVYCQLGSWGVDSVVKELGGIGTIIESDQFLDSAPIFMAPATIVNSSIGKSMNSYMHSDRLPSAVIYKSQEVEIKAPFIASFSSRGPNPGTKRLLKVNLDGSQSSLFIIVQPDIAAPGIDILASYTPMKSLTGLKGDTQFSEFTLMSGTSMSCPHVGGAAAYVKSFHPDWSPSAIKSAIMTSARSMSSKVDREAEFAYGAGQVNPMKARSPGLVYDMDDMAYIQFLCHEGYNSSSVSSLLRQQVNCSTLIPATGEDAINYPTMQLGLKSDQEPTIGIFRRRVTNVGQAKSVYNATIRAPKGVDISVQPMTLSFTRPMQKRSFKVVVKAKPMSNAIILSGSLTWKSSRHIVRSPIVIYDPKMSFRNCMFLLACIVSVISSTLAEQDVYVVHMDKTKVRSLDSNLGISKRWYEDVISSISVNSEEEQEEKPPQLLYVYEKSISGFSAKLSKKQLESLKQVDGFLTAVPDEMLSLHTTHSPQFLGLKSGRGLWSGPNLTSDVIVGVIDTGIWPEHVSFRDSGMPPVPSRWKGKCEAGTKFARSNCNRKIIGARIFPKGYEAAAGKINEKEDYRSARDSQGHGTHTASTAAGNLVNGANLFGLAKGLAGGMSYGSRIAVYKACFMLGCSSSDVLAAIDQAVIDGVDVLSLSLGGLPKPFYIDNIAIAAFGAVQHGVFVSCSAGNSGPLSSTVGNAAPWIMTVAASSLDRSFPTIVKLGNGHVFKGASLYVGKPTMQLPLVYGRTAGGEGAQFCTNETLSSRLVKGKIVVCEKGINGRAEKGEQVKLAGGAGMIMVNRVEEGDELYADAHVLPATSLGASAGIAIKKYINLTKTATASIKFEGTVYGNRAPVVAAFSSRGPSAAGPDIIKPDVTAPGVDILAAWPPNISPSMLKSDKRSVQFNILSGTSMSCPHVSGLAALLKSVHRDWSPAAIKSALMTTAYTLDKKRTPIADAVSETSLSATPFVFGSGHVDPERASDPGLIYDISTEDYLHYICSLNYNSSQIALLLRENYTCPSHSFQSLGNLNYPSFSVLFDSNNQHLIQTFKRTVTNVGTPRSTYIVQVKTPYGVSVTVKPKILKFHKKGQKLRYKVRFVTKGKRSPADSTFGSLTWISRTHIVRSPIAVTWQ</sequence>
<feature type="active site" description="Charge relay system" evidence="8 9">
    <location>
        <position position="1310"/>
    </location>
</feature>
<dbReference type="InterPro" id="IPR000209">
    <property type="entry name" value="Peptidase_S8/S53_dom"/>
</dbReference>
<organism evidence="15">
    <name type="scientific">Solanum lycopersicum</name>
    <name type="common">Tomato</name>
    <name type="synonym">Lycopersicon esculentum</name>
    <dbReference type="NCBI Taxonomy" id="4081"/>
    <lineage>
        <taxon>Eukaryota</taxon>
        <taxon>Viridiplantae</taxon>
        <taxon>Streptophyta</taxon>
        <taxon>Embryophyta</taxon>
        <taxon>Tracheophyta</taxon>
        <taxon>Spermatophyta</taxon>
        <taxon>Magnoliopsida</taxon>
        <taxon>eudicotyledons</taxon>
        <taxon>Gunneridae</taxon>
        <taxon>Pentapetalae</taxon>
        <taxon>asterids</taxon>
        <taxon>lamiids</taxon>
        <taxon>Solanales</taxon>
        <taxon>Solanaceae</taxon>
        <taxon>Solanoideae</taxon>
        <taxon>Solaneae</taxon>
        <taxon>Solanum</taxon>
        <taxon>Solanum subgen. Lycopersicon</taxon>
    </lineage>
</organism>
<name>A0A3Q7EKM2_SOLLC</name>
<dbReference type="InParanoid" id="A0A3Q7EKM2"/>
<dbReference type="GO" id="GO:0005576">
    <property type="term" value="C:extracellular region"/>
    <property type="evidence" value="ECO:0000318"/>
    <property type="project" value="GO_Central"/>
</dbReference>
<keyword evidence="7" id="KW-0325">Glycoprotein</keyword>
<dbReference type="Pfam" id="PF00082">
    <property type="entry name" value="Peptidase_S8"/>
    <property type="match status" value="2"/>
</dbReference>
<evidence type="ECO:0000256" key="1">
    <source>
        <dbReference type="ARBA" id="ARBA00004613"/>
    </source>
</evidence>
<evidence type="ECO:0000259" key="12">
    <source>
        <dbReference type="Pfam" id="PF02225"/>
    </source>
</evidence>
<feature type="active site" description="Charge relay system" evidence="8 9">
    <location>
        <position position="984"/>
    </location>
</feature>
<dbReference type="PROSITE" id="PS00136">
    <property type="entry name" value="SUBTILASE_ASP"/>
    <property type="match status" value="1"/>
</dbReference>
<dbReference type="CDD" id="cd02120">
    <property type="entry name" value="PA_subtilisin_like"/>
    <property type="match status" value="2"/>
</dbReference>
<dbReference type="Gene3D" id="3.50.30.30">
    <property type="match status" value="1"/>
</dbReference>
<dbReference type="Gramene" id="Solyc01g091920.3.1">
    <property type="protein sequence ID" value="Solyc01g091920.3.1"/>
    <property type="gene ID" value="Solyc01g091920.3"/>
</dbReference>
<evidence type="ECO:0000256" key="8">
    <source>
        <dbReference type="PIRSR" id="PIRSR615500-1"/>
    </source>
</evidence>
<feature type="domain" description="Subtilisin-like protease fibronectin type-III" evidence="14">
    <location>
        <begin position="664"/>
        <end position="762"/>
    </location>
</feature>
<dbReference type="InterPro" id="IPR045051">
    <property type="entry name" value="SBT"/>
</dbReference>
<dbReference type="PaxDb" id="4081-Solyc01g091920.2.1"/>
<dbReference type="Pfam" id="PF02225">
    <property type="entry name" value="PA"/>
    <property type="match status" value="1"/>
</dbReference>
<feature type="domain" description="Inhibitor I9" evidence="13">
    <location>
        <begin position="3"/>
        <end position="78"/>
    </location>
</feature>
<dbReference type="GO" id="GO:0004252">
    <property type="term" value="F:serine-type endopeptidase activity"/>
    <property type="evidence" value="ECO:0000318"/>
    <property type="project" value="GO_Central"/>
</dbReference>
<feature type="domain" description="Peptidase S8/S53" evidence="11">
    <location>
        <begin position="100"/>
        <end position="607"/>
    </location>
</feature>
<dbReference type="FunFam" id="2.60.40.2310:FF:000001">
    <property type="entry name" value="Subtilisin-like protease SBT1.5"/>
    <property type="match status" value="1"/>
</dbReference>
<dbReference type="Gene3D" id="3.40.50.200">
    <property type="entry name" value="Peptidase S8/S53 domain"/>
    <property type="match status" value="3"/>
</dbReference>
<dbReference type="PRINTS" id="PR00723">
    <property type="entry name" value="SUBTILISIN"/>
</dbReference>
<dbReference type="PROSITE" id="PS00138">
    <property type="entry name" value="SUBTILASE_SER"/>
    <property type="match status" value="1"/>
</dbReference>
<feature type="active site" description="Charge relay system" evidence="9">
    <location>
        <position position="108"/>
    </location>
</feature>
<evidence type="ECO:0000256" key="2">
    <source>
        <dbReference type="ARBA" id="ARBA00011073"/>
    </source>
</evidence>
<evidence type="ECO:0000256" key="3">
    <source>
        <dbReference type="ARBA" id="ARBA00022670"/>
    </source>
</evidence>
<keyword evidence="16" id="KW-1185">Reference proteome</keyword>
<dbReference type="EnsemblPlants" id="Solyc01g091920.3.1">
    <property type="protein sequence ID" value="Solyc01g091920.3.1"/>
    <property type="gene ID" value="Solyc01g091920.3"/>
</dbReference>
<evidence type="ECO:0000256" key="9">
    <source>
        <dbReference type="PROSITE-ProRule" id="PRU01240"/>
    </source>
</evidence>
<evidence type="ECO:0000256" key="4">
    <source>
        <dbReference type="ARBA" id="ARBA00022729"/>
    </source>
</evidence>
<dbReference type="Pfam" id="PF17766">
    <property type="entry name" value="fn3_6"/>
    <property type="match status" value="2"/>
</dbReference>
<dbReference type="GO" id="GO:0006508">
    <property type="term" value="P:proteolysis"/>
    <property type="evidence" value="ECO:0007669"/>
    <property type="project" value="UniProtKB-KW"/>
</dbReference>
<dbReference type="InterPro" id="IPR034197">
    <property type="entry name" value="Peptidases_S8_3"/>
</dbReference>
<dbReference type="InterPro" id="IPR037045">
    <property type="entry name" value="S8pro/Inhibitor_I9_sf"/>
</dbReference>
<dbReference type="FunFam" id="3.40.50.200:FF:000006">
    <property type="entry name" value="Subtilisin-like protease SBT1.5"/>
    <property type="match status" value="2"/>
</dbReference>
<keyword evidence="3 9" id="KW-0645">Protease</keyword>
<dbReference type="SUPFAM" id="SSF54897">
    <property type="entry name" value="Protease propeptides/inhibitors"/>
    <property type="match status" value="1"/>
</dbReference>
<dbReference type="InterPro" id="IPR036852">
    <property type="entry name" value="Peptidase_S8/S53_dom_sf"/>
</dbReference>
<dbReference type="InterPro" id="IPR023828">
    <property type="entry name" value="Peptidase_S8_Ser-AS"/>
</dbReference>
<feature type="domain" description="Subtilisin-like protease fibronectin type-III" evidence="14">
    <location>
        <begin position="1427"/>
        <end position="1527"/>
    </location>
</feature>
<feature type="active site" description="Charge relay system" evidence="8 9">
    <location>
        <position position="911"/>
    </location>
</feature>
<dbReference type="FunFam" id="3.50.30.30:FF:000005">
    <property type="entry name" value="subtilisin-like protease SBT1.5"/>
    <property type="match status" value="1"/>
</dbReference>
<keyword evidence="6 9" id="KW-0720">Serine protease</keyword>
<accession>A0A3Q7EKM2</accession>
<dbReference type="SUPFAM" id="SSF52743">
    <property type="entry name" value="Subtilisin-like"/>
    <property type="match status" value="2"/>
</dbReference>
<evidence type="ECO:0000256" key="10">
    <source>
        <dbReference type="RuleBase" id="RU003355"/>
    </source>
</evidence>
<evidence type="ECO:0000313" key="16">
    <source>
        <dbReference type="Proteomes" id="UP000004994"/>
    </source>
</evidence>
<feature type="active site" description="Charge relay system" evidence="9">
    <location>
        <position position="556"/>
    </location>
</feature>
<dbReference type="Pfam" id="PF05922">
    <property type="entry name" value="Inhibitor_I9"/>
    <property type="match status" value="2"/>
</dbReference>
<reference evidence="15" key="2">
    <citation type="submission" date="2019-01" db="UniProtKB">
        <authorList>
            <consortium name="EnsemblPlants"/>
        </authorList>
    </citation>
    <scope>IDENTIFICATION</scope>
    <source>
        <strain evidence="15">cv. Heinz 1706</strain>
    </source>
</reference>
<protein>
    <submittedName>
        <fullName evidence="15">Uncharacterized protein</fullName>
    </submittedName>
</protein>
<feature type="domain" description="Peptidase S8/S53" evidence="11">
    <location>
        <begin position="903"/>
        <end position="1349"/>
    </location>
</feature>
<dbReference type="InterPro" id="IPR010259">
    <property type="entry name" value="S8pro/Inhibitor_I9"/>
</dbReference>
<evidence type="ECO:0000256" key="5">
    <source>
        <dbReference type="ARBA" id="ARBA00022801"/>
    </source>
</evidence>
<reference evidence="15" key="1">
    <citation type="journal article" date="2012" name="Nature">
        <title>The tomato genome sequence provides insights into fleshy fruit evolution.</title>
        <authorList>
            <consortium name="Tomato Genome Consortium"/>
        </authorList>
    </citation>
    <scope>NUCLEOTIDE SEQUENCE [LARGE SCALE GENOMIC DNA]</scope>
    <source>
        <strain evidence="15">cv. Heinz 1706</strain>
    </source>
</reference>
<keyword evidence="4" id="KW-0732">Signal</keyword>
<feature type="domain" description="PA" evidence="12">
    <location>
        <begin position="1138"/>
        <end position="1226"/>
    </location>
</feature>
<evidence type="ECO:0000259" key="13">
    <source>
        <dbReference type="Pfam" id="PF05922"/>
    </source>
</evidence>
<dbReference type="Gene3D" id="3.30.70.80">
    <property type="entry name" value="Peptidase S8 propeptide/proteinase inhibitor I9"/>
    <property type="match status" value="2"/>
</dbReference>
<evidence type="ECO:0000259" key="14">
    <source>
        <dbReference type="Pfam" id="PF17766"/>
    </source>
</evidence>
<dbReference type="InterPro" id="IPR023827">
    <property type="entry name" value="Peptidase_S8_Asp-AS"/>
</dbReference>
<dbReference type="Proteomes" id="UP000004994">
    <property type="component" value="Chromosome 1"/>
</dbReference>
<evidence type="ECO:0000259" key="11">
    <source>
        <dbReference type="Pfam" id="PF00082"/>
    </source>
</evidence>
<dbReference type="PROSITE" id="PS51892">
    <property type="entry name" value="SUBTILASE"/>
    <property type="match status" value="2"/>
</dbReference>
<dbReference type="PANTHER" id="PTHR10795">
    <property type="entry name" value="PROPROTEIN CONVERTASE SUBTILISIN/KEXIN"/>
    <property type="match status" value="1"/>
</dbReference>
<dbReference type="FunCoup" id="A0A3Q7EKM2">
    <property type="interactions" value="50"/>
</dbReference>
<evidence type="ECO:0000256" key="7">
    <source>
        <dbReference type="ARBA" id="ARBA00023180"/>
    </source>
</evidence>
<feature type="domain" description="Inhibitor I9" evidence="13">
    <location>
        <begin position="792"/>
        <end position="879"/>
    </location>
</feature>
<dbReference type="InterPro" id="IPR015500">
    <property type="entry name" value="Peptidase_S8_subtilisin-rel"/>
</dbReference>
<dbReference type="InterPro" id="IPR003137">
    <property type="entry name" value="PA_domain"/>
</dbReference>
<evidence type="ECO:0000313" key="15">
    <source>
        <dbReference type="EnsemblPlants" id="Solyc01g091920.3.1"/>
    </source>
</evidence>
<dbReference type="CDD" id="cd04852">
    <property type="entry name" value="Peptidases_S8_3"/>
    <property type="match status" value="2"/>
</dbReference>
<dbReference type="OMA" id="KEVCYAP"/>